<evidence type="ECO:0000256" key="2">
    <source>
        <dbReference type="ARBA" id="ARBA00023002"/>
    </source>
</evidence>
<evidence type="ECO:0000256" key="1">
    <source>
        <dbReference type="ARBA" id="ARBA00004685"/>
    </source>
</evidence>
<comment type="pathway">
    <text evidence="1">Mycotoxin biosynthesis.</text>
</comment>
<keyword evidence="2" id="KW-0560">Oxidoreductase</keyword>
<dbReference type="EMBL" id="JARKIE010000032">
    <property type="protein sequence ID" value="KAJ7696985.1"/>
    <property type="molecule type" value="Genomic_DNA"/>
</dbReference>
<accession>A0AAD7DSE1</accession>
<gene>
    <name evidence="5" type="ORF">B0H17DRAFT_1007293</name>
</gene>
<dbReference type="AlphaFoldDB" id="A0AAD7DSE1"/>
<evidence type="ECO:0000313" key="5">
    <source>
        <dbReference type="EMBL" id="KAJ7696985.1"/>
    </source>
</evidence>
<proteinExistence type="inferred from homology"/>
<dbReference type="Pfam" id="PF11807">
    <property type="entry name" value="UstYa"/>
    <property type="match status" value="1"/>
</dbReference>
<sequence>MRAARRTLFVVLCILPLLPVKCSPVFGSNEPVQIIMHDEASPTWNLGPLDEVLMDVHNTGNYQLNGSQADAQWEALIPANGGLVRLGPHQELFMVSMYHQLKCLDIIRRDYFAGSMGKNGTDPLTRHCLNYIRQMVLCRGDRRLECVVDPFGEHAVQVRGTQTCHDWRLVYDHFE</sequence>
<dbReference type="InterPro" id="IPR021765">
    <property type="entry name" value="UstYa-like"/>
</dbReference>
<dbReference type="Proteomes" id="UP001221757">
    <property type="component" value="Unassembled WGS sequence"/>
</dbReference>
<comment type="caution">
    <text evidence="5">The sequence shown here is derived from an EMBL/GenBank/DDBJ whole genome shotgun (WGS) entry which is preliminary data.</text>
</comment>
<keyword evidence="4" id="KW-0732">Signal</keyword>
<dbReference type="PANTHER" id="PTHR33365">
    <property type="entry name" value="YALI0B05434P"/>
    <property type="match status" value="1"/>
</dbReference>
<dbReference type="GO" id="GO:0043386">
    <property type="term" value="P:mycotoxin biosynthetic process"/>
    <property type="evidence" value="ECO:0007669"/>
    <property type="project" value="InterPro"/>
</dbReference>
<feature type="chain" id="PRO_5042047129" evidence="4">
    <location>
        <begin position="23"/>
        <end position="175"/>
    </location>
</feature>
<evidence type="ECO:0000256" key="3">
    <source>
        <dbReference type="ARBA" id="ARBA00035112"/>
    </source>
</evidence>
<organism evidence="5 6">
    <name type="scientific">Mycena rosella</name>
    <name type="common">Pink bonnet</name>
    <name type="synonym">Agaricus rosellus</name>
    <dbReference type="NCBI Taxonomy" id="1033263"/>
    <lineage>
        <taxon>Eukaryota</taxon>
        <taxon>Fungi</taxon>
        <taxon>Dikarya</taxon>
        <taxon>Basidiomycota</taxon>
        <taxon>Agaricomycotina</taxon>
        <taxon>Agaricomycetes</taxon>
        <taxon>Agaricomycetidae</taxon>
        <taxon>Agaricales</taxon>
        <taxon>Marasmiineae</taxon>
        <taxon>Mycenaceae</taxon>
        <taxon>Mycena</taxon>
    </lineage>
</organism>
<evidence type="ECO:0000256" key="4">
    <source>
        <dbReference type="SAM" id="SignalP"/>
    </source>
</evidence>
<name>A0AAD7DSE1_MYCRO</name>
<comment type="similarity">
    <text evidence="3">Belongs to the ustYa family.</text>
</comment>
<protein>
    <submittedName>
        <fullName evidence="5">Uncharacterized protein</fullName>
    </submittedName>
</protein>
<keyword evidence="6" id="KW-1185">Reference proteome</keyword>
<feature type="signal peptide" evidence="4">
    <location>
        <begin position="1"/>
        <end position="22"/>
    </location>
</feature>
<dbReference type="GO" id="GO:0016491">
    <property type="term" value="F:oxidoreductase activity"/>
    <property type="evidence" value="ECO:0007669"/>
    <property type="project" value="UniProtKB-KW"/>
</dbReference>
<evidence type="ECO:0000313" key="6">
    <source>
        <dbReference type="Proteomes" id="UP001221757"/>
    </source>
</evidence>
<dbReference type="PANTHER" id="PTHR33365:SF11">
    <property type="entry name" value="TAT PATHWAY SIGNAL SEQUENCE"/>
    <property type="match status" value="1"/>
</dbReference>
<reference evidence="5" key="1">
    <citation type="submission" date="2023-03" db="EMBL/GenBank/DDBJ databases">
        <title>Massive genome expansion in bonnet fungi (Mycena s.s.) driven by repeated elements and novel gene families across ecological guilds.</title>
        <authorList>
            <consortium name="Lawrence Berkeley National Laboratory"/>
            <person name="Harder C.B."/>
            <person name="Miyauchi S."/>
            <person name="Viragh M."/>
            <person name="Kuo A."/>
            <person name="Thoen E."/>
            <person name="Andreopoulos B."/>
            <person name="Lu D."/>
            <person name="Skrede I."/>
            <person name="Drula E."/>
            <person name="Henrissat B."/>
            <person name="Morin E."/>
            <person name="Kohler A."/>
            <person name="Barry K."/>
            <person name="LaButti K."/>
            <person name="Morin E."/>
            <person name="Salamov A."/>
            <person name="Lipzen A."/>
            <person name="Mereny Z."/>
            <person name="Hegedus B."/>
            <person name="Baldrian P."/>
            <person name="Stursova M."/>
            <person name="Weitz H."/>
            <person name="Taylor A."/>
            <person name="Grigoriev I.V."/>
            <person name="Nagy L.G."/>
            <person name="Martin F."/>
            <person name="Kauserud H."/>
        </authorList>
    </citation>
    <scope>NUCLEOTIDE SEQUENCE</scope>
    <source>
        <strain evidence="5">CBHHK067</strain>
    </source>
</reference>